<dbReference type="PANTHER" id="PTHR31170:SF25">
    <property type="entry name" value="BNAA09G04570D PROTEIN"/>
    <property type="match status" value="1"/>
</dbReference>
<dbReference type="Gramene" id="ERM95614">
    <property type="protein sequence ID" value="ERM95614"/>
    <property type="gene ID" value="AMTR_s00023p00150580"/>
</dbReference>
<name>W1NK58_AMBTC</name>
<dbReference type="InterPro" id="IPR004158">
    <property type="entry name" value="DUF247_pln"/>
</dbReference>
<keyword evidence="2" id="KW-1185">Reference proteome</keyword>
<dbReference type="EMBL" id="KI397474">
    <property type="protein sequence ID" value="ERM95614.1"/>
    <property type="molecule type" value="Genomic_DNA"/>
</dbReference>
<reference evidence="2" key="1">
    <citation type="journal article" date="2013" name="Science">
        <title>The Amborella genome and the evolution of flowering plants.</title>
        <authorList>
            <consortium name="Amborella Genome Project"/>
        </authorList>
    </citation>
    <scope>NUCLEOTIDE SEQUENCE [LARGE SCALE GENOMIC DNA]</scope>
</reference>
<gene>
    <name evidence="1" type="ORF">AMTR_s00023p00150580</name>
</gene>
<dbReference type="Proteomes" id="UP000017836">
    <property type="component" value="Unassembled WGS sequence"/>
</dbReference>
<organism evidence="1 2">
    <name type="scientific">Amborella trichopoda</name>
    <dbReference type="NCBI Taxonomy" id="13333"/>
    <lineage>
        <taxon>Eukaryota</taxon>
        <taxon>Viridiplantae</taxon>
        <taxon>Streptophyta</taxon>
        <taxon>Embryophyta</taxon>
        <taxon>Tracheophyta</taxon>
        <taxon>Spermatophyta</taxon>
        <taxon>Magnoliopsida</taxon>
        <taxon>Amborellales</taxon>
        <taxon>Amborellaceae</taxon>
        <taxon>Amborella</taxon>
    </lineage>
</organism>
<dbReference type="AlphaFoldDB" id="W1NK58"/>
<dbReference type="Pfam" id="PF03140">
    <property type="entry name" value="DUF247"/>
    <property type="match status" value="1"/>
</dbReference>
<protein>
    <submittedName>
        <fullName evidence="1">Uncharacterized protein</fullName>
    </submittedName>
</protein>
<sequence length="182" mass="20390">MECQIEPRGGGRGMDTPHRCIYKIPSYLLKGCFTPRLVSLGPLHHGSPHLQPMEHHKRRALLHFLDRSKRSANVYLKALQALQAVERKLRACYEWPDELPGMESPEFLNMTLLDGCFLLELQRTAIDEDTSGYADDDLVFGHNRADFFADKKAHDLGKPNPIACLVDFVGPLGGTLPGRRGA</sequence>
<evidence type="ECO:0000313" key="1">
    <source>
        <dbReference type="EMBL" id="ERM95614.1"/>
    </source>
</evidence>
<accession>W1NK58</accession>
<dbReference type="HOGENOM" id="CLU_1483940_0_0_1"/>
<proteinExistence type="predicted"/>
<dbReference type="PANTHER" id="PTHR31170">
    <property type="entry name" value="BNAC04G53230D PROTEIN"/>
    <property type="match status" value="1"/>
</dbReference>
<evidence type="ECO:0000313" key="2">
    <source>
        <dbReference type="Proteomes" id="UP000017836"/>
    </source>
</evidence>